<dbReference type="SUPFAM" id="SSF48452">
    <property type="entry name" value="TPR-like"/>
    <property type="match status" value="3"/>
</dbReference>
<keyword evidence="2" id="KW-0802">TPR repeat</keyword>
<dbReference type="Pfam" id="PF13469">
    <property type="entry name" value="Sulfotransfer_3"/>
    <property type="match status" value="1"/>
</dbReference>
<dbReference type="Pfam" id="PF13432">
    <property type="entry name" value="TPR_16"/>
    <property type="match status" value="1"/>
</dbReference>
<evidence type="ECO:0000313" key="4">
    <source>
        <dbReference type="Proteomes" id="UP001161409"/>
    </source>
</evidence>
<dbReference type="PANTHER" id="PTHR12788:SF10">
    <property type="entry name" value="PROTEIN-TYROSINE SULFOTRANSFERASE"/>
    <property type="match status" value="1"/>
</dbReference>
<sequence length="714" mass="78753">MVKKKTPSPSGPQQTTMTIDQAINAAYGHWQAGQLAEAEHLCQKILQAVPSQPHTLHLMGLMAHTRGNLVLAIEFVSHACQSPQADAMFFSNLAEMYRQAGDLARGEVAGRRAVELAPNQPDCWSNLGIILQESGKFDESLTCLLNADRIAPQNPKTHNNIANTYMRLGRHEDARNHYTRATELAPEYAEAYNNLSFLLKETGDFDAALEAVNRAIEINPRYMDAYINAAGIAIGRGNGAQAQMWLDNLASFAPEHPATLLTRAKIMHLTGRHAEAEISARETLQKSPQSGEACQVYADILKSLGRTDEARAHYDKALSRPNPNPVQALLGKAVLLMETGDREGARALIEQAYQQGGRLADTLLTYSQITTFTADDPMIGKIAAMLTATGNDAPTPTEAMTLHFVLGKAFLDSGDPEKAFQHFAAGNKAKRQTLSYDSDQTLNWLASIAQTFTPDLMKTFSGGGNPSDAPIFIVGMPRSGTTLVEQILASHPMVHGGGELDTLLGLVQHIAAKPEINASFPDFMAQLPPQILTEASHAYLQVIRDKAQHTPHLVDKMPANFLHVGLINLMFPNAKIIHCRRDPVDTCLSCYTSLFGAPQKFSYDLAELGAFYNGYNALMEHWHDLLPADRLAVVDYETLVEDQEGETRKLLDFLGLGWDEACLDFHKTERPISTLSFAQVREPIYRTSVKRWQKYRPYLQPLTNALYPDGVPEE</sequence>
<dbReference type="InterPro" id="IPR019734">
    <property type="entry name" value="TPR_rpt"/>
</dbReference>
<dbReference type="PROSITE" id="PS50293">
    <property type="entry name" value="TPR_REGION"/>
    <property type="match status" value="1"/>
</dbReference>
<keyword evidence="1" id="KW-0808">Transferase</keyword>
<dbReference type="SUPFAM" id="SSF52540">
    <property type="entry name" value="P-loop containing nucleoside triphosphate hydrolases"/>
    <property type="match status" value="1"/>
</dbReference>
<dbReference type="InterPro" id="IPR026634">
    <property type="entry name" value="TPST-like"/>
</dbReference>
<dbReference type="InterPro" id="IPR011990">
    <property type="entry name" value="TPR-like_helical_dom_sf"/>
</dbReference>
<dbReference type="Gene3D" id="3.40.50.300">
    <property type="entry name" value="P-loop containing nucleotide triphosphate hydrolases"/>
    <property type="match status" value="1"/>
</dbReference>
<dbReference type="PROSITE" id="PS50005">
    <property type="entry name" value="TPR"/>
    <property type="match status" value="3"/>
</dbReference>
<dbReference type="InterPro" id="IPR027417">
    <property type="entry name" value="P-loop_NTPase"/>
</dbReference>
<feature type="repeat" description="TPR" evidence="2">
    <location>
        <begin position="189"/>
        <end position="222"/>
    </location>
</feature>
<keyword evidence="4" id="KW-1185">Reference proteome</keyword>
<gene>
    <name evidence="3" type="ORF">GCM10007924_20710</name>
</gene>
<dbReference type="Pfam" id="PF13424">
    <property type="entry name" value="TPR_12"/>
    <property type="match status" value="1"/>
</dbReference>
<comment type="caution">
    <text evidence="3">The sequence shown here is derived from an EMBL/GenBank/DDBJ whole genome shotgun (WGS) entry which is preliminary data.</text>
</comment>
<name>A0ABQ5U6R0_9PROT</name>
<reference evidence="3" key="1">
    <citation type="journal article" date="2014" name="Int. J. Syst. Evol. Microbiol.">
        <title>Complete genome of a new Firmicutes species belonging to the dominant human colonic microbiota ('Ruminococcus bicirculans') reveals two chromosomes and a selective capacity to utilize plant glucans.</title>
        <authorList>
            <consortium name="NISC Comparative Sequencing Program"/>
            <person name="Wegmann U."/>
            <person name="Louis P."/>
            <person name="Goesmann A."/>
            <person name="Henrissat B."/>
            <person name="Duncan S.H."/>
            <person name="Flint H.J."/>
        </authorList>
    </citation>
    <scope>NUCLEOTIDE SEQUENCE</scope>
    <source>
        <strain evidence="3">NBRC 103408</strain>
    </source>
</reference>
<evidence type="ECO:0000313" key="3">
    <source>
        <dbReference type="EMBL" id="GLQ06850.1"/>
    </source>
</evidence>
<evidence type="ECO:0000256" key="1">
    <source>
        <dbReference type="ARBA" id="ARBA00022679"/>
    </source>
</evidence>
<organism evidence="3 4">
    <name type="scientific">Sneathiella chinensis</name>
    <dbReference type="NCBI Taxonomy" id="349750"/>
    <lineage>
        <taxon>Bacteria</taxon>
        <taxon>Pseudomonadati</taxon>
        <taxon>Pseudomonadota</taxon>
        <taxon>Alphaproteobacteria</taxon>
        <taxon>Sneathiellales</taxon>
        <taxon>Sneathiellaceae</taxon>
        <taxon>Sneathiella</taxon>
    </lineage>
</organism>
<feature type="repeat" description="TPR" evidence="2">
    <location>
        <begin position="155"/>
        <end position="188"/>
    </location>
</feature>
<dbReference type="Pfam" id="PF13181">
    <property type="entry name" value="TPR_8"/>
    <property type="match status" value="1"/>
</dbReference>
<dbReference type="EMBL" id="BSNF01000008">
    <property type="protein sequence ID" value="GLQ06850.1"/>
    <property type="molecule type" value="Genomic_DNA"/>
</dbReference>
<accession>A0ABQ5U6R0</accession>
<evidence type="ECO:0000256" key="2">
    <source>
        <dbReference type="PROSITE-ProRule" id="PRU00339"/>
    </source>
</evidence>
<reference evidence="3" key="2">
    <citation type="submission" date="2023-01" db="EMBL/GenBank/DDBJ databases">
        <title>Draft genome sequence of Sneathiella chinensis strain NBRC 103408.</title>
        <authorList>
            <person name="Sun Q."/>
            <person name="Mori K."/>
        </authorList>
    </citation>
    <scope>NUCLEOTIDE SEQUENCE</scope>
    <source>
        <strain evidence="3">NBRC 103408</strain>
    </source>
</reference>
<feature type="repeat" description="TPR" evidence="2">
    <location>
        <begin position="121"/>
        <end position="154"/>
    </location>
</feature>
<protein>
    <submittedName>
        <fullName evidence="3">Sulfotransferase</fullName>
    </submittedName>
</protein>
<dbReference type="Gene3D" id="1.25.40.10">
    <property type="entry name" value="Tetratricopeptide repeat domain"/>
    <property type="match status" value="1"/>
</dbReference>
<dbReference type="SMART" id="SM00028">
    <property type="entry name" value="TPR"/>
    <property type="match status" value="8"/>
</dbReference>
<dbReference type="Proteomes" id="UP001161409">
    <property type="component" value="Unassembled WGS sequence"/>
</dbReference>
<dbReference type="RefSeq" id="WP_169560950.1">
    <property type="nucleotide sequence ID" value="NZ_BSNF01000008.1"/>
</dbReference>
<proteinExistence type="predicted"/>
<dbReference type="PANTHER" id="PTHR12788">
    <property type="entry name" value="PROTEIN-TYROSINE SULFOTRANSFERASE 2"/>
    <property type="match status" value="1"/>
</dbReference>